<protein>
    <submittedName>
        <fullName evidence="2">HTH DNA binding protein</fullName>
    </submittedName>
</protein>
<dbReference type="InterPro" id="IPR010982">
    <property type="entry name" value="Lambda_DNA-bd_dom_sf"/>
</dbReference>
<evidence type="ECO:0000313" key="2">
    <source>
        <dbReference type="EMBL" id="XCH39656.1"/>
    </source>
</evidence>
<dbReference type="SUPFAM" id="SSF47413">
    <property type="entry name" value="lambda repressor-like DNA-binding domains"/>
    <property type="match status" value="1"/>
</dbReference>
<feature type="domain" description="HigA2-like helix-turn-helix" evidence="1">
    <location>
        <begin position="15"/>
        <end position="83"/>
    </location>
</feature>
<gene>
    <name evidence="2" type="ORF">FANJXIIC_CDS0064</name>
</gene>
<reference evidence="2" key="1">
    <citation type="submission" date="2024-05" db="EMBL/GenBank/DDBJ databases">
        <authorList>
            <person name="Mugo M.M."/>
            <person name="Musyoki A.M."/>
            <person name="Makumi A.M."/>
            <person name="Mutai I."/>
            <person name="Drechsel O."/>
            <person name="Kering K.K."/>
            <person name="Muturi P."/>
            <person name="Mbae C.K."/>
            <person name="Kariuki S.M."/>
        </authorList>
    </citation>
    <scope>NUCLEOTIDE SEQUENCE</scope>
</reference>
<dbReference type="InterPro" id="IPR039554">
    <property type="entry name" value="HigA2-like_HTH"/>
</dbReference>
<accession>A0AAU8GDY9</accession>
<dbReference type="Pfam" id="PF13744">
    <property type="entry name" value="HTH_37"/>
    <property type="match status" value="1"/>
</dbReference>
<sequence>MQTKNPFLMICDKKVDAEIMHIKSVLIILLMKKLNTMASKRKDMASILGCSESEMSKLANGYLSCMTIEKIIKHLSTIGFSVDCNFSSDADSAGFIVNEKIKAK</sequence>
<dbReference type="Gene3D" id="1.10.260.40">
    <property type="entry name" value="lambda repressor-like DNA-binding domains"/>
    <property type="match status" value="1"/>
</dbReference>
<organism evidence="2">
    <name type="scientific">Salmonella phage vB_STmST19_KE08</name>
    <dbReference type="NCBI Taxonomy" id="3161165"/>
    <lineage>
        <taxon>Viruses</taxon>
        <taxon>Duplodnaviria</taxon>
        <taxon>Heunggongvirae</taxon>
        <taxon>Uroviricota</taxon>
        <taxon>Caudoviricetes</taxon>
    </lineage>
</organism>
<proteinExistence type="predicted"/>
<dbReference type="GO" id="GO:0003677">
    <property type="term" value="F:DNA binding"/>
    <property type="evidence" value="ECO:0007669"/>
    <property type="project" value="InterPro"/>
</dbReference>
<name>A0AAU8GDY9_9CAUD</name>
<evidence type="ECO:0000259" key="1">
    <source>
        <dbReference type="Pfam" id="PF13744"/>
    </source>
</evidence>
<dbReference type="EMBL" id="PP856713">
    <property type="protein sequence ID" value="XCH39656.1"/>
    <property type="molecule type" value="Genomic_DNA"/>
</dbReference>